<evidence type="ECO:0000256" key="7">
    <source>
        <dbReference type="SAM" id="MobiDB-lite"/>
    </source>
</evidence>
<dbReference type="EMBL" id="WOFE01000001">
    <property type="protein sequence ID" value="MBM5570986.1"/>
    <property type="molecule type" value="Genomic_DNA"/>
</dbReference>
<comment type="function">
    <text evidence="6">HflC and HflK could encode or regulate a protease.</text>
</comment>
<dbReference type="Pfam" id="PF01145">
    <property type="entry name" value="Band_7"/>
    <property type="match status" value="1"/>
</dbReference>
<keyword evidence="10" id="KW-1185">Reference proteome</keyword>
<evidence type="ECO:0000259" key="8">
    <source>
        <dbReference type="SMART" id="SM00244"/>
    </source>
</evidence>
<feature type="transmembrane region" description="Helical" evidence="6">
    <location>
        <begin position="54"/>
        <end position="76"/>
    </location>
</feature>
<feature type="domain" description="Band 7" evidence="8">
    <location>
        <begin position="71"/>
        <end position="248"/>
    </location>
</feature>
<evidence type="ECO:0000313" key="9">
    <source>
        <dbReference type="EMBL" id="MBM5570986.1"/>
    </source>
</evidence>
<accession>A0ABS2CA04</accession>
<proteinExistence type="inferred from homology"/>
<comment type="subunit">
    <text evidence="6">HflC and HflK may interact to form a multimeric complex.</text>
</comment>
<dbReference type="Proteomes" id="UP001195660">
    <property type="component" value="Unassembled WGS sequence"/>
</dbReference>
<evidence type="ECO:0000256" key="6">
    <source>
        <dbReference type="RuleBase" id="RU364113"/>
    </source>
</evidence>
<evidence type="ECO:0000313" key="10">
    <source>
        <dbReference type="Proteomes" id="UP001195660"/>
    </source>
</evidence>
<feature type="region of interest" description="Disordered" evidence="7">
    <location>
        <begin position="1"/>
        <end position="20"/>
    </location>
</feature>
<evidence type="ECO:0000256" key="3">
    <source>
        <dbReference type="ARBA" id="ARBA00022692"/>
    </source>
</evidence>
<dbReference type="GO" id="GO:0008233">
    <property type="term" value="F:peptidase activity"/>
    <property type="evidence" value="ECO:0007669"/>
    <property type="project" value="UniProtKB-KW"/>
</dbReference>
<organism evidence="9 10">
    <name type="scientific">Deefgea chitinilytica</name>
    <dbReference type="NCBI Taxonomy" id="570276"/>
    <lineage>
        <taxon>Bacteria</taxon>
        <taxon>Pseudomonadati</taxon>
        <taxon>Pseudomonadota</taxon>
        <taxon>Betaproteobacteria</taxon>
        <taxon>Neisseriales</taxon>
        <taxon>Chitinibacteraceae</taxon>
        <taxon>Deefgea</taxon>
    </lineage>
</organism>
<name>A0ABS2CA04_9NEIS</name>
<dbReference type="PANTHER" id="PTHR43327:SF2">
    <property type="entry name" value="MODULATOR OF FTSH PROTEASE HFLK"/>
    <property type="match status" value="1"/>
</dbReference>
<evidence type="ECO:0000256" key="4">
    <source>
        <dbReference type="ARBA" id="ARBA00022989"/>
    </source>
</evidence>
<evidence type="ECO:0000256" key="5">
    <source>
        <dbReference type="ARBA" id="ARBA00023136"/>
    </source>
</evidence>
<dbReference type="InterPro" id="IPR036013">
    <property type="entry name" value="Band_7/SPFH_dom_sf"/>
</dbReference>
<comment type="caution">
    <text evidence="9">The sequence shown here is derived from an EMBL/GenBank/DDBJ whole genome shotgun (WGS) entry which is preliminary data.</text>
</comment>
<protein>
    <recommendedName>
        <fullName evidence="6">Protein HflK</fullName>
    </recommendedName>
</protein>
<gene>
    <name evidence="9" type="primary">hflK</name>
    <name evidence="9" type="ORF">GM173_05255</name>
</gene>
<keyword evidence="9" id="KW-0645">Protease</keyword>
<dbReference type="InterPro" id="IPR050710">
    <property type="entry name" value="Band7/mec-2_domain"/>
</dbReference>
<dbReference type="NCBIfam" id="TIGR01933">
    <property type="entry name" value="hflK"/>
    <property type="match status" value="1"/>
</dbReference>
<dbReference type="InterPro" id="IPR001107">
    <property type="entry name" value="Band_7"/>
</dbReference>
<dbReference type="SMART" id="SM00244">
    <property type="entry name" value="PHB"/>
    <property type="match status" value="1"/>
</dbReference>
<keyword evidence="9" id="KW-0378">Hydrolase</keyword>
<comment type="subcellular location">
    <subcellularLocation>
        <location evidence="1">Membrane</location>
        <topology evidence="1">Single-pass membrane protein</topology>
    </subcellularLocation>
</comment>
<dbReference type="Gene3D" id="3.30.479.30">
    <property type="entry name" value="Band 7 domain"/>
    <property type="match status" value="1"/>
</dbReference>
<sequence length="397" mass="43500">MSQNDPQWGGGRNKNSGPPNLDEIFRNVIKKINSLLGNKIPQGNPSSADSSGGATGLVIVLTTLAVLWLASGFYIVDEREDAVITRFGRYMQTVEDSGLHWHLPYPIESREIVNMTEIRSLDVGVRAEAGSTNAESLMLTGDQNIIQVQLEIQYTLNSAKDFLFNNRFADADAKDMVQQAAETAIREVVGKNNVDYVLNEGRGVISEDSREIMQNLLNRYGLGIVISRVNISDMQPPEQVQAAFSDAVKARQDKARLINEGRAYANDIIPRTTGMAARLNEEAEGYRQQVVATAEGDASRFKQIAVEYAKAPQVTRDRMYLDAMQTVFQNTTKVLVDQKAGGSLLYLPLDKLMQMNGVAPAQGADSTQKPAVAVASPVAAINDNPVNRALRGERDGR</sequence>
<dbReference type="InterPro" id="IPR010201">
    <property type="entry name" value="HflK"/>
</dbReference>
<dbReference type="PANTHER" id="PTHR43327">
    <property type="entry name" value="STOMATIN-LIKE PROTEIN 2, MITOCHONDRIAL"/>
    <property type="match status" value="1"/>
</dbReference>
<dbReference type="GO" id="GO:0006508">
    <property type="term" value="P:proteolysis"/>
    <property type="evidence" value="ECO:0007669"/>
    <property type="project" value="UniProtKB-KW"/>
</dbReference>
<dbReference type="Pfam" id="PF12221">
    <property type="entry name" value="HflK_N"/>
    <property type="match status" value="1"/>
</dbReference>
<keyword evidence="3 6" id="KW-0812">Transmembrane</keyword>
<dbReference type="InterPro" id="IPR020980">
    <property type="entry name" value="Membrane_HflK_N"/>
</dbReference>
<dbReference type="SUPFAM" id="SSF117892">
    <property type="entry name" value="Band 7/SPFH domain"/>
    <property type="match status" value="1"/>
</dbReference>
<keyword evidence="4 6" id="KW-1133">Transmembrane helix</keyword>
<keyword evidence="5 6" id="KW-0472">Membrane</keyword>
<reference evidence="9 10" key="1">
    <citation type="submission" date="2019-11" db="EMBL/GenBank/DDBJ databases">
        <title>Novel Deefgea species.</title>
        <authorList>
            <person name="Han J.-H."/>
        </authorList>
    </citation>
    <scope>NUCLEOTIDE SEQUENCE [LARGE SCALE GENOMIC DNA]</scope>
    <source>
        <strain evidence="9 10">LMG 24817</strain>
    </source>
</reference>
<evidence type="ECO:0000256" key="2">
    <source>
        <dbReference type="ARBA" id="ARBA00006971"/>
    </source>
</evidence>
<evidence type="ECO:0000256" key="1">
    <source>
        <dbReference type="ARBA" id="ARBA00004167"/>
    </source>
</evidence>
<comment type="similarity">
    <text evidence="2 6">Belongs to the band 7/mec-2 family. HflK subfamily.</text>
</comment>
<dbReference type="CDD" id="cd03404">
    <property type="entry name" value="SPFH_HflK"/>
    <property type="match status" value="1"/>
</dbReference>
<dbReference type="RefSeq" id="WP_203570248.1">
    <property type="nucleotide sequence ID" value="NZ_WOFE01000001.1"/>
</dbReference>